<dbReference type="OrthoDB" id="9790469at2"/>
<protein>
    <submittedName>
        <fullName evidence="1">Uncharacterized protein</fullName>
    </submittedName>
</protein>
<sequence length="83" mass="9458">MASETVSHDQLHRSCRRLTWPNRLLRFSGFVPKVRGVRTILPHAGDFRGVNNLQSIADLAAALSNKQHSSADLRRHFKQRRVA</sequence>
<evidence type="ECO:0000313" key="1">
    <source>
        <dbReference type="EMBL" id="TDK36642.1"/>
    </source>
</evidence>
<keyword evidence="2" id="KW-1185">Reference proteome</keyword>
<gene>
    <name evidence="1" type="ORF">E2F50_06865</name>
</gene>
<dbReference type="RefSeq" id="WP_133315352.1">
    <property type="nucleotide sequence ID" value="NZ_SMTL01000002.1"/>
</dbReference>
<dbReference type="AlphaFoldDB" id="A0A4R5UIJ5"/>
<dbReference type="EMBL" id="SMTL01000002">
    <property type="protein sequence ID" value="TDK36642.1"/>
    <property type="molecule type" value="Genomic_DNA"/>
</dbReference>
<evidence type="ECO:0000313" key="2">
    <source>
        <dbReference type="Proteomes" id="UP000295238"/>
    </source>
</evidence>
<proteinExistence type="predicted"/>
<organism evidence="1 2">
    <name type="scientific">Rhizobium deserti</name>
    <dbReference type="NCBI Taxonomy" id="2547961"/>
    <lineage>
        <taxon>Bacteria</taxon>
        <taxon>Pseudomonadati</taxon>
        <taxon>Pseudomonadota</taxon>
        <taxon>Alphaproteobacteria</taxon>
        <taxon>Hyphomicrobiales</taxon>
        <taxon>Rhizobiaceae</taxon>
        <taxon>Rhizobium/Agrobacterium group</taxon>
        <taxon>Rhizobium</taxon>
    </lineage>
</organism>
<accession>A0A4R5UIJ5</accession>
<dbReference type="Proteomes" id="UP000295238">
    <property type="component" value="Unassembled WGS sequence"/>
</dbReference>
<name>A0A4R5UIJ5_9HYPH</name>
<comment type="caution">
    <text evidence="1">The sequence shown here is derived from an EMBL/GenBank/DDBJ whole genome shotgun (WGS) entry which is preliminary data.</text>
</comment>
<reference evidence="1 2" key="1">
    <citation type="submission" date="2019-03" db="EMBL/GenBank/DDBJ databases">
        <title>Rhizobium sp. nov., an bacterium isolated from biocrust in Mu Us Desert.</title>
        <authorList>
            <person name="Lixiong L."/>
        </authorList>
    </citation>
    <scope>NUCLEOTIDE SEQUENCE [LARGE SCALE GENOMIC DNA]</scope>
    <source>
        <strain evidence="1 2">SPY-1</strain>
    </source>
</reference>